<feature type="domain" description="DUF1553" evidence="4">
    <location>
        <begin position="714"/>
        <end position="966"/>
    </location>
</feature>
<dbReference type="KEGG" id="gim:F1728_07110"/>
<dbReference type="Pfam" id="PF07635">
    <property type="entry name" value="PSCyt1"/>
    <property type="match status" value="1"/>
</dbReference>
<dbReference type="InterPro" id="IPR011444">
    <property type="entry name" value="DUF1549"/>
</dbReference>
<dbReference type="CDD" id="cd14488">
    <property type="entry name" value="CBM6-CBM35-CBM36_like_2"/>
    <property type="match status" value="1"/>
</dbReference>
<feature type="domain" description="DUF1549" evidence="3">
    <location>
        <begin position="198"/>
        <end position="407"/>
    </location>
</feature>
<dbReference type="Pfam" id="PF07583">
    <property type="entry name" value="PSCyt2"/>
    <property type="match status" value="1"/>
</dbReference>
<sequence length="1006" mass="112860">MRSSLKASRRRTPLRSFLISSCLTLLVSSAVLVTDSRAADKGPVTKVSPQAGIEFFENKIRPVLVEHCYDCHSGEPDPESASFVLDSRAGMLQGGDSGKAVVPGNLKQSLILQALEHDPDFYAMPPDEKLPAAVIADFRKWIQMGAPDPRKGDVPARKQVNADEGFDFDKEREFWSFRPLTRPEVPKVKQQDWVRNDIDCFILNRLEAKSMQPAAAADRQTLVRRVYFDLTGLPPTPQQIQEFVNDPSPQAYEHLVDRLLDSPRFGETWGRHWLDLARYADSNGLDINLTFYNAWRYRDYVIQAFNEDKPYDEFIREQIAGDLLPYENDAERTRNIVATGFLVMGAKMLSERDKEKLRMDVVDEQIDVTGRAFMGMTLGCARCHDHKFDPIPMTDYYALAGIFRSTETVHGNRLNNQFVSGWMTRPLPIKPEHAAAIKKYEADLAQLEKELKDDSEALKKLQGGTPQQTKLEALTGIVVDDAQAQKTGNWKESTYSKNYLGVGYVHDMNEGQGKKSIRFTPDLPAAGKYEVRFAFPGSRGRAKRVPVTIQSLQGSKTIYIDQTKSGPIDGIFTSLGTFEFAAGDAGFVEISNKESLGYVVVDAMQFLPQFKLPKQRDVLVAQKPTGGAAAAAHDQKVEALQARVQQLKADLKKLKENAPPPAPMALAVGEQPDPADYRIARRGNIHQLGDKVDRGFLTIATLKEQPAVSPKQSGRLELAEWLSRSQNPLTSRVMVNRIWKHLFGNGLVRSVDNFGHLGEQPTHPELLDYLAQRFVSEGWSMKTLIREIMVSSAYRMSSDFSADQYQKDPGNHLVWRMNRRRLSAESIRDSVLTISGKLDLTMGGSVVSDYPEQAINPNSNKKLGANPDEFRRSVYLPIVRGSVPSALTVFDFPAPEMLVGNRSVTTVPAQALFMMNSPFVISQAEATAERILKDEQQSDRERVSQLYLTCLGREASDKEQAEALQYIDSLFGLNLKENDDKNQARRNAWASYCQILFASTEFRFLN</sequence>
<evidence type="ECO:0000259" key="5">
    <source>
        <dbReference type="Pfam" id="PF07635"/>
    </source>
</evidence>
<evidence type="ECO:0000256" key="2">
    <source>
        <dbReference type="SAM" id="SignalP"/>
    </source>
</evidence>
<name>A0A6I6A8V1_9PLAN</name>
<reference evidence="7 8" key="1">
    <citation type="submission" date="2019-09" db="EMBL/GenBank/DDBJ databases">
        <title>Gimesia benthica sp. nov., a novel bacterium isolated from deep-sea water of the Northwest Indian Ocean.</title>
        <authorList>
            <person name="Dai X."/>
        </authorList>
    </citation>
    <scope>NUCLEOTIDE SEQUENCE [LARGE SCALE GENOMIC DNA]</scope>
    <source>
        <strain evidence="7 8">E7</strain>
    </source>
</reference>
<keyword evidence="2" id="KW-0732">Signal</keyword>
<dbReference type="EMBL" id="CP043930">
    <property type="protein sequence ID" value="QGQ22458.1"/>
    <property type="molecule type" value="Genomic_DNA"/>
</dbReference>
<feature type="domain" description="Cytochrome C Planctomycete-type" evidence="5">
    <location>
        <begin position="68"/>
        <end position="128"/>
    </location>
</feature>
<dbReference type="AlphaFoldDB" id="A0A6I6A8V1"/>
<dbReference type="PANTHER" id="PTHR35889:SF3">
    <property type="entry name" value="F-BOX DOMAIN-CONTAINING PROTEIN"/>
    <property type="match status" value="1"/>
</dbReference>
<feature type="coiled-coil region" evidence="1">
    <location>
        <begin position="630"/>
        <end position="657"/>
    </location>
</feature>
<feature type="signal peptide" evidence="2">
    <location>
        <begin position="1"/>
        <end position="38"/>
    </location>
</feature>
<feature type="chain" id="PRO_5026047741" evidence="2">
    <location>
        <begin position="39"/>
        <end position="1006"/>
    </location>
</feature>
<evidence type="ECO:0000259" key="4">
    <source>
        <dbReference type="Pfam" id="PF07587"/>
    </source>
</evidence>
<feature type="domain" description="Golvesin/Xly CBD-like" evidence="6">
    <location>
        <begin position="478"/>
        <end position="606"/>
    </location>
</feature>
<gene>
    <name evidence="7" type="ORF">F1728_07110</name>
</gene>
<keyword evidence="1" id="KW-0175">Coiled coil</keyword>
<evidence type="ECO:0000259" key="6">
    <source>
        <dbReference type="Pfam" id="PF25275"/>
    </source>
</evidence>
<evidence type="ECO:0000313" key="8">
    <source>
        <dbReference type="Proteomes" id="UP000427281"/>
    </source>
</evidence>
<dbReference type="Pfam" id="PF07587">
    <property type="entry name" value="PSD1"/>
    <property type="match status" value="1"/>
</dbReference>
<dbReference type="InterPro" id="IPR011429">
    <property type="entry name" value="Cyt_c_Planctomycete-type"/>
</dbReference>
<dbReference type="InterPro" id="IPR022655">
    <property type="entry name" value="DUF1553"/>
</dbReference>
<proteinExistence type="predicted"/>
<evidence type="ECO:0000256" key="1">
    <source>
        <dbReference type="SAM" id="Coils"/>
    </source>
</evidence>
<protein>
    <submittedName>
        <fullName evidence="7">DUF1553 domain-containing protein</fullName>
    </submittedName>
</protein>
<dbReference type="PANTHER" id="PTHR35889">
    <property type="entry name" value="CYCLOINULO-OLIGOSACCHARIDE FRUCTANOTRANSFERASE-RELATED"/>
    <property type="match status" value="1"/>
</dbReference>
<feature type="coiled-coil region" evidence="1">
    <location>
        <begin position="430"/>
        <end position="464"/>
    </location>
</feature>
<evidence type="ECO:0000313" key="7">
    <source>
        <dbReference type="EMBL" id="QGQ22458.1"/>
    </source>
</evidence>
<dbReference type="InterPro" id="IPR033803">
    <property type="entry name" value="CBD-like_Golvesin-Xly"/>
</dbReference>
<evidence type="ECO:0000259" key="3">
    <source>
        <dbReference type="Pfam" id="PF07583"/>
    </source>
</evidence>
<accession>A0A6I6A8V1</accession>
<dbReference type="Pfam" id="PF25275">
    <property type="entry name" value="Golvesin_C"/>
    <property type="match status" value="1"/>
</dbReference>
<organism evidence="7 8">
    <name type="scientific">Gimesia benthica</name>
    <dbReference type="NCBI Taxonomy" id="2608982"/>
    <lineage>
        <taxon>Bacteria</taxon>
        <taxon>Pseudomonadati</taxon>
        <taxon>Planctomycetota</taxon>
        <taxon>Planctomycetia</taxon>
        <taxon>Planctomycetales</taxon>
        <taxon>Planctomycetaceae</taxon>
        <taxon>Gimesia</taxon>
    </lineage>
</organism>
<dbReference type="Proteomes" id="UP000427281">
    <property type="component" value="Chromosome"/>
</dbReference>
<keyword evidence="8" id="KW-1185">Reference proteome</keyword>